<name>A0A0R2LBC1_9LACO</name>
<reference evidence="1 2" key="1">
    <citation type="journal article" date="2015" name="Genome Announc.">
        <title>Expanding the biotechnology potential of lactobacilli through comparative genomics of 213 strains and associated genera.</title>
        <authorList>
            <person name="Sun Z."/>
            <person name="Harris H.M."/>
            <person name="McCann A."/>
            <person name="Guo C."/>
            <person name="Argimon S."/>
            <person name="Zhang W."/>
            <person name="Yang X."/>
            <person name="Jeffery I.B."/>
            <person name="Cooney J.C."/>
            <person name="Kagawa T.F."/>
            <person name="Liu W."/>
            <person name="Song Y."/>
            <person name="Salvetti E."/>
            <person name="Wrobel A."/>
            <person name="Rasinkangas P."/>
            <person name="Parkhill J."/>
            <person name="Rea M.C."/>
            <person name="O'Sullivan O."/>
            <person name="Ritari J."/>
            <person name="Douillard F.P."/>
            <person name="Paul Ross R."/>
            <person name="Yang R."/>
            <person name="Briner A.E."/>
            <person name="Felis G.E."/>
            <person name="de Vos W.M."/>
            <person name="Barrangou R."/>
            <person name="Klaenhammer T.R."/>
            <person name="Caufield P.W."/>
            <person name="Cui Y."/>
            <person name="Zhang H."/>
            <person name="O'Toole P.W."/>
        </authorList>
    </citation>
    <scope>NUCLEOTIDE SEQUENCE [LARGE SCALE GENOMIC DNA]</scope>
    <source>
        <strain evidence="1 2">DSM 24716</strain>
    </source>
</reference>
<dbReference type="GO" id="GO:0000287">
    <property type="term" value="F:magnesium ion binding"/>
    <property type="evidence" value="ECO:0007669"/>
    <property type="project" value="TreeGrafter"/>
</dbReference>
<dbReference type="STRING" id="993692.IV57_GL000469"/>
<proteinExistence type="predicted"/>
<dbReference type="PATRIC" id="fig|993692.3.peg.477"/>
<gene>
    <name evidence="1" type="ORF">IV57_GL000469</name>
</gene>
<dbReference type="Gene3D" id="3.40.50.1000">
    <property type="entry name" value="HAD superfamily/HAD-like"/>
    <property type="match status" value="1"/>
</dbReference>
<evidence type="ECO:0000313" key="1">
    <source>
        <dbReference type="EMBL" id="KRN99247.1"/>
    </source>
</evidence>
<dbReference type="InterPro" id="IPR006379">
    <property type="entry name" value="HAD-SF_hydro_IIB"/>
</dbReference>
<dbReference type="PANTHER" id="PTHR10000">
    <property type="entry name" value="PHOSPHOSERINE PHOSPHATASE"/>
    <property type="match status" value="1"/>
</dbReference>
<dbReference type="SUPFAM" id="SSF56784">
    <property type="entry name" value="HAD-like"/>
    <property type="match status" value="1"/>
</dbReference>
<dbReference type="EMBL" id="JQCF01000011">
    <property type="protein sequence ID" value="KRN99247.1"/>
    <property type="molecule type" value="Genomic_DNA"/>
</dbReference>
<dbReference type="Pfam" id="PF08282">
    <property type="entry name" value="Hydrolase_3"/>
    <property type="match status" value="1"/>
</dbReference>
<sequence length="225" mass="25636">MEMMETIAKLGLTEPQIAFNGGLIFQEVAHEMKILRENSINLVSIQRILTELVNDFPDISPSLYDLNSWYIEKMDKGIKYEADLGGQTPKLVEFVSLLKQTEIKIYKIMLISFNLQEMKQLVEKLEELKLPDISIKQSSENYLEITSNHAQKARGIKYIQELEQLTKDDMAAFGDGYNDLSMLEMVGTPIVMDNALTGVKDYGKYITKDNDSDGVAYGIQKFLME</sequence>
<comment type="caution">
    <text evidence="1">The sequence shown here is derived from an EMBL/GenBank/DDBJ whole genome shotgun (WGS) entry which is preliminary data.</text>
</comment>
<dbReference type="GO" id="GO:0005829">
    <property type="term" value="C:cytosol"/>
    <property type="evidence" value="ECO:0007669"/>
    <property type="project" value="TreeGrafter"/>
</dbReference>
<dbReference type="Proteomes" id="UP000051006">
    <property type="component" value="Unassembled WGS sequence"/>
</dbReference>
<dbReference type="Gene3D" id="3.30.1240.10">
    <property type="match status" value="1"/>
</dbReference>
<dbReference type="InterPro" id="IPR036412">
    <property type="entry name" value="HAD-like_sf"/>
</dbReference>
<accession>A0A0R2LBC1</accession>
<dbReference type="GO" id="GO:0016791">
    <property type="term" value="F:phosphatase activity"/>
    <property type="evidence" value="ECO:0007669"/>
    <property type="project" value="TreeGrafter"/>
</dbReference>
<organism evidence="1 2">
    <name type="scientific">Companilactobacillus kimchiensis</name>
    <dbReference type="NCBI Taxonomy" id="993692"/>
    <lineage>
        <taxon>Bacteria</taxon>
        <taxon>Bacillati</taxon>
        <taxon>Bacillota</taxon>
        <taxon>Bacilli</taxon>
        <taxon>Lactobacillales</taxon>
        <taxon>Lactobacillaceae</taxon>
        <taxon>Companilactobacillus</taxon>
    </lineage>
</organism>
<evidence type="ECO:0000313" key="2">
    <source>
        <dbReference type="Proteomes" id="UP000051006"/>
    </source>
</evidence>
<protein>
    <submittedName>
        <fullName evidence="1">Cof-like hydrolase family protein</fullName>
    </submittedName>
</protein>
<dbReference type="PANTHER" id="PTHR10000:SF8">
    <property type="entry name" value="HAD SUPERFAMILY HYDROLASE-LIKE, TYPE 3"/>
    <property type="match status" value="1"/>
</dbReference>
<dbReference type="AlphaFoldDB" id="A0A0R2LBC1"/>
<dbReference type="NCBIfam" id="TIGR01484">
    <property type="entry name" value="HAD-SF-IIB"/>
    <property type="match status" value="1"/>
</dbReference>
<keyword evidence="1" id="KW-0378">Hydrolase</keyword>
<dbReference type="InterPro" id="IPR023214">
    <property type="entry name" value="HAD_sf"/>
</dbReference>
<keyword evidence="2" id="KW-1185">Reference proteome</keyword>
<dbReference type="PROSITE" id="PS01229">
    <property type="entry name" value="COF_2"/>
    <property type="match status" value="1"/>
</dbReference>